<dbReference type="STRING" id="44941.A0A397U3M4"/>
<evidence type="ECO:0000313" key="4">
    <source>
        <dbReference type="EMBL" id="RIB01656.1"/>
    </source>
</evidence>
<keyword evidence="5" id="KW-1185">Reference proteome</keyword>
<dbReference type="SUPFAM" id="SSF47384">
    <property type="entry name" value="Homodimeric domain of signal transducing histidine kinase"/>
    <property type="match status" value="1"/>
</dbReference>
<evidence type="ECO:0000313" key="5">
    <source>
        <dbReference type="Proteomes" id="UP000266673"/>
    </source>
</evidence>
<dbReference type="AlphaFoldDB" id="A0A397U3M4"/>
<feature type="transmembrane region" description="Helical" evidence="2">
    <location>
        <begin position="41"/>
        <end position="59"/>
    </location>
</feature>
<keyword evidence="2" id="KW-1133">Transmembrane helix</keyword>
<comment type="caution">
    <text evidence="4">The sequence shown here is derived from an EMBL/GenBank/DDBJ whole genome shotgun (WGS) entry which is preliminary data.</text>
</comment>
<feature type="non-terminal residue" evidence="4">
    <location>
        <position position="392"/>
    </location>
</feature>
<dbReference type="PANTHER" id="PTHR43719:SF28">
    <property type="entry name" value="PEROXIDE STRESS-ACTIVATED HISTIDINE KINASE MAK1-RELATED"/>
    <property type="match status" value="1"/>
</dbReference>
<name>A0A397U3M4_9GLOM</name>
<dbReference type="OrthoDB" id="2435748at2759"/>
<dbReference type="Pfam" id="PF00512">
    <property type="entry name" value="HisKA"/>
    <property type="match status" value="1"/>
</dbReference>
<dbReference type="PANTHER" id="PTHR43719">
    <property type="entry name" value="TWO-COMPONENT HISTIDINE KINASE"/>
    <property type="match status" value="1"/>
</dbReference>
<dbReference type="GO" id="GO:0000155">
    <property type="term" value="F:phosphorelay sensor kinase activity"/>
    <property type="evidence" value="ECO:0007669"/>
    <property type="project" value="InterPro"/>
</dbReference>
<keyword evidence="2" id="KW-0812">Transmembrane</keyword>
<dbReference type="Proteomes" id="UP000266673">
    <property type="component" value="Unassembled WGS sequence"/>
</dbReference>
<accession>A0A397U3M4</accession>
<feature type="transmembrane region" description="Helical" evidence="2">
    <location>
        <begin position="113"/>
        <end position="130"/>
    </location>
</feature>
<gene>
    <name evidence="4" type="ORF">C2G38_2150353</name>
</gene>
<evidence type="ECO:0000256" key="1">
    <source>
        <dbReference type="ARBA" id="ARBA00022553"/>
    </source>
</evidence>
<reference evidence="4 5" key="1">
    <citation type="submission" date="2018-06" db="EMBL/GenBank/DDBJ databases">
        <title>Comparative genomics reveals the genomic features of Rhizophagus irregularis, R. cerebriforme, R. diaphanum and Gigaspora rosea, and their symbiotic lifestyle signature.</title>
        <authorList>
            <person name="Morin E."/>
            <person name="San Clemente H."/>
            <person name="Chen E.C.H."/>
            <person name="De La Providencia I."/>
            <person name="Hainaut M."/>
            <person name="Kuo A."/>
            <person name="Kohler A."/>
            <person name="Murat C."/>
            <person name="Tang N."/>
            <person name="Roy S."/>
            <person name="Loubradou J."/>
            <person name="Henrissat B."/>
            <person name="Grigoriev I.V."/>
            <person name="Corradi N."/>
            <person name="Roux C."/>
            <person name="Martin F.M."/>
        </authorList>
    </citation>
    <scope>NUCLEOTIDE SEQUENCE [LARGE SCALE GENOMIC DNA]</scope>
    <source>
        <strain evidence="4 5">DAOM 194757</strain>
    </source>
</reference>
<evidence type="ECO:0000256" key="2">
    <source>
        <dbReference type="SAM" id="Phobius"/>
    </source>
</evidence>
<evidence type="ECO:0000259" key="3">
    <source>
        <dbReference type="SMART" id="SM00388"/>
    </source>
</evidence>
<dbReference type="SMART" id="SM00388">
    <property type="entry name" value="HisKA"/>
    <property type="match status" value="1"/>
</dbReference>
<dbReference type="CDD" id="cd00082">
    <property type="entry name" value="HisKA"/>
    <property type="match status" value="1"/>
</dbReference>
<feature type="transmembrane region" description="Helical" evidence="2">
    <location>
        <begin position="142"/>
        <end position="164"/>
    </location>
</feature>
<sequence>MYQMLKQFDDFMPQGRGELDSSFGPTDEYLQNISERLRSRVVIVTMFPHILLTIFLWLWRSSDIVSDRYLTYSIATSIIFIEIETLSLTVSNSRFSFLFWIPPFSYVFADKKFGIAIAIITCAIYFYEIVWPAAGGSLIRGIFYLVLDLIIPTLMFTLLSTFTIERLFTNKQTEQAREANRSRSVFLQTISHELRTPIHGILASTEILCSSSSLTSAQRALIYAIQNSGINVIHMADHILRVAKTEDLNVLKGITHETIPFDLYKATEQIADGMELLFETENIHFDFEYKIPLKKSMFIGDVGVIKQIIINLLGTVLSLGQLETVSFNVESHFKEKTDTENIFTIKLIIVTKQKFENYGETSESAAQRSPSVERLSELNMEFRFVQNLVGTF</sequence>
<dbReference type="Gene3D" id="1.10.287.130">
    <property type="match status" value="1"/>
</dbReference>
<dbReference type="EMBL" id="QKWP01003005">
    <property type="protein sequence ID" value="RIB01656.1"/>
    <property type="molecule type" value="Genomic_DNA"/>
</dbReference>
<keyword evidence="1" id="KW-0597">Phosphoprotein</keyword>
<dbReference type="InterPro" id="IPR050956">
    <property type="entry name" value="2C_system_His_kinase"/>
</dbReference>
<feature type="domain" description="Signal transduction histidine kinase dimerisation/phosphoacceptor" evidence="3">
    <location>
        <begin position="182"/>
        <end position="248"/>
    </location>
</feature>
<dbReference type="InterPro" id="IPR003661">
    <property type="entry name" value="HisK_dim/P_dom"/>
</dbReference>
<organism evidence="4 5">
    <name type="scientific">Gigaspora rosea</name>
    <dbReference type="NCBI Taxonomy" id="44941"/>
    <lineage>
        <taxon>Eukaryota</taxon>
        <taxon>Fungi</taxon>
        <taxon>Fungi incertae sedis</taxon>
        <taxon>Mucoromycota</taxon>
        <taxon>Glomeromycotina</taxon>
        <taxon>Glomeromycetes</taxon>
        <taxon>Diversisporales</taxon>
        <taxon>Gigasporaceae</taxon>
        <taxon>Gigaspora</taxon>
    </lineage>
</organism>
<dbReference type="InterPro" id="IPR036097">
    <property type="entry name" value="HisK_dim/P_sf"/>
</dbReference>
<proteinExistence type="predicted"/>
<keyword evidence="2" id="KW-0472">Membrane</keyword>
<protein>
    <recommendedName>
        <fullName evidence="3">Signal transduction histidine kinase dimerisation/phosphoacceptor domain-containing protein</fullName>
    </recommendedName>
</protein>